<feature type="region of interest" description="Disordered" evidence="1">
    <location>
        <begin position="349"/>
        <end position="387"/>
    </location>
</feature>
<feature type="compositionally biased region" description="Basic and acidic residues" evidence="1">
    <location>
        <begin position="740"/>
        <end position="751"/>
    </location>
</feature>
<feature type="compositionally biased region" description="Polar residues" evidence="1">
    <location>
        <begin position="205"/>
        <end position="215"/>
    </location>
</feature>
<dbReference type="GO" id="GO:0005881">
    <property type="term" value="C:cytoplasmic microtubule"/>
    <property type="evidence" value="ECO:0007669"/>
    <property type="project" value="TreeGrafter"/>
</dbReference>
<dbReference type="InterPro" id="IPR039302">
    <property type="entry name" value="MAP10"/>
</dbReference>
<dbReference type="GO" id="GO:0008017">
    <property type="term" value="F:microtubule binding"/>
    <property type="evidence" value="ECO:0007669"/>
    <property type="project" value="InterPro"/>
</dbReference>
<feature type="compositionally biased region" description="Polar residues" evidence="1">
    <location>
        <begin position="902"/>
        <end position="914"/>
    </location>
</feature>
<sequence>MAMDKESLFSLELVVEKLYIPHVACRFPSVAFRLLDFPTILVEHVEKELGDKIRHKISTDPYYNVPEQFSELKDKHGNFMMKKGKSCLFKISVSSLKTHLTNTPLYVMVIDNFPKVSKLLGNCTVPLDEVMDLIISDVKTLGPTVPSVHGDKGLYKIYSLMGKEIGYIILGYRLLSLGPGLIQHIPESSIAKRMSVEAEHVHKQNLPQQKSVSSPSKRDGGGYSRRDDDALMTTQEMGSMTDPEKHDVILQTLNMCDKEIHVAISEPEVKSKSTEDKGILVKDLQTIATQTFKRSKPTPDSELNGLDVKNADDADDIIITNIAQPPPLFYNSEIEPAKKTQRLYALNDDESSDELVSEEEFESQVNKHEMEKRKKEEEAKRQRQEYLRNQQSHAAKVTFMNHQQPPPPIPIQENRIGDQAWFPLLTALMQEISNIQNPQLIQQTVHQVQSVSRTQQHQQQQQRQQQHVPSVQQQKQQATQQQVEKENQNADQEGPDSRQRGRKSHRTCAHPHDGVPGQRSWLRQTPQLGVKKSKLTYGLTNTQRLRLARVNPDWAKNVDKEENDAKTQKQKLKKSFREDQEFETGYLSDTLTEVRRLAEKNLQDTLAEDTMLYGTMNSTSKSNRRRISPPRRKQKQSRNQSKSPRGSKQALGKSKSAELKGSKNVEPKSAEENLSDRDSPSLPSQRSIQVRIPSAQMYEESDDDESFSDLELKAQGKSGRFPGFHDDNESLPDSIGAEAMDNKFDNDSFELKEDDFDQPLESTRNSKPSPPKAKKWHSRKSSEDPNNLYNDDSFESDISPRREKADMPEKSRTFQSTEDYSTHQFQSTEEPELQRLMSSGERSELSDVMSSEKSAKSPVPLTASMNSARFQVINPKASLQSPIPALRRSQVKLDGSMGRPSPTGTPRSQTSSRFPTPKPRKAITREKRTELKRESLHTESISSYVPSDGDFNPSLESDNYSDDFSSLSGREELKKMKDLPRIFPSAKLGYTIH</sequence>
<dbReference type="GO" id="GO:0005813">
    <property type="term" value="C:centrosome"/>
    <property type="evidence" value="ECO:0007669"/>
    <property type="project" value="TreeGrafter"/>
</dbReference>
<feature type="region of interest" description="Disordered" evidence="1">
    <location>
        <begin position="892"/>
        <end position="966"/>
    </location>
</feature>
<dbReference type="GO" id="GO:0031122">
    <property type="term" value="P:cytoplasmic microtubule organization"/>
    <property type="evidence" value="ECO:0007669"/>
    <property type="project" value="TreeGrafter"/>
</dbReference>
<dbReference type="InterPro" id="IPR026679">
    <property type="entry name" value="MAP10_C-term"/>
</dbReference>
<dbReference type="OrthoDB" id="69809at2759"/>
<proteinExistence type="predicted"/>
<feature type="compositionally biased region" description="Basic and acidic residues" evidence="1">
    <location>
        <begin position="798"/>
        <end position="812"/>
    </location>
</feature>
<feature type="compositionally biased region" description="Polar residues" evidence="1">
    <location>
        <begin position="954"/>
        <end position="966"/>
    </location>
</feature>
<feature type="compositionally biased region" description="Polar residues" evidence="1">
    <location>
        <begin position="637"/>
        <end position="646"/>
    </location>
</feature>
<evidence type="ECO:0000313" key="3">
    <source>
        <dbReference type="EMBL" id="OWF50823.1"/>
    </source>
</evidence>
<dbReference type="GO" id="GO:0032467">
    <property type="term" value="P:positive regulation of cytokinesis"/>
    <property type="evidence" value="ECO:0007669"/>
    <property type="project" value="TreeGrafter"/>
</dbReference>
<dbReference type="Pfam" id="PF14924">
    <property type="entry name" value="MAP10_N"/>
    <property type="match status" value="1"/>
</dbReference>
<organism evidence="3 4">
    <name type="scientific">Mizuhopecten yessoensis</name>
    <name type="common">Japanese scallop</name>
    <name type="synonym">Patinopecten yessoensis</name>
    <dbReference type="NCBI Taxonomy" id="6573"/>
    <lineage>
        <taxon>Eukaryota</taxon>
        <taxon>Metazoa</taxon>
        <taxon>Spiralia</taxon>
        <taxon>Lophotrochozoa</taxon>
        <taxon>Mollusca</taxon>
        <taxon>Bivalvia</taxon>
        <taxon>Autobranchia</taxon>
        <taxon>Pteriomorphia</taxon>
        <taxon>Pectinida</taxon>
        <taxon>Pectinoidea</taxon>
        <taxon>Pectinidae</taxon>
        <taxon>Mizuhopecten</taxon>
    </lineage>
</organism>
<reference evidence="3 4" key="1">
    <citation type="journal article" date="2017" name="Nat. Ecol. Evol.">
        <title>Scallop genome provides insights into evolution of bilaterian karyotype and development.</title>
        <authorList>
            <person name="Wang S."/>
            <person name="Zhang J."/>
            <person name="Jiao W."/>
            <person name="Li J."/>
            <person name="Xun X."/>
            <person name="Sun Y."/>
            <person name="Guo X."/>
            <person name="Huan P."/>
            <person name="Dong B."/>
            <person name="Zhang L."/>
            <person name="Hu X."/>
            <person name="Sun X."/>
            <person name="Wang J."/>
            <person name="Zhao C."/>
            <person name="Wang Y."/>
            <person name="Wang D."/>
            <person name="Huang X."/>
            <person name="Wang R."/>
            <person name="Lv J."/>
            <person name="Li Y."/>
            <person name="Zhang Z."/>
            <person name="Liu B."/>
            <person name="Lu W."/>
            <person name="Hui Y."/>
            <person name="Liang J."/>
            <person name="Zhou Z."/>
            <person name="Hou R."/>
            <person name="Li X."/>
            <person name="Liu Y."/>
            <person name="Li H."/>
            <person name="Ning X."/>
            <person name="Lin Y."/>
            <person name="Zhao L."/>
            <person name="Xing Q."/>
            <person name="Dou J."/>
            <person name="Li Y."/>
            <person name="Mao J."/>
            <person name="Guo H."/>
            <person name="Dou H."/>
            <person name="Li T."/>
            <person name="Mu C."/>
            <person name="Jiang W."/>
            <person name="Fu Q."/>
            <person name="Fu X."/>
            <person name="Miao Y."/>
            <person name="Liu J."/>
            <person name="Yu Q."/>
            <person name="Li R."/>
            <person name="Liao H."/>
            <person name="Li X."/>
            <person name="Kong Y."/>
            <person name="Jiang Z."/>
            <person name="Chourrout D."/>
            <person name="Li R."/>
            <person name="Bao Z."/>
        </authorList>
    </citation>
    <scope>NUCLEOTIDE SEQUENCE [LARGE SCALE GENOMIC DNA]</scope>
    <source>
        <strain evidence="3 4">PY_sf001</strain>
    </source>
</reference>
<gene>
    <name evidence="3" type="ORF">KP79_PYT09537</name>
</gene>
<feature type="compositionally biased region" description="Polar residues" evidence="1">
    <location>
        <begin position="813"/>
        <end position="828"/>
    </location>
</feature>
<feature type="region of interest" description="Disordered" evidence="1">
    <location>
        <begin position="454"/>
        <end position="527"/>
    </location>
</feature>
<feature type="compositionally biased region" description="Acidic residues" evidence="1">
    <location>
        <begin position="699"/>
        <end position="708"/>
    </location>
</feature>
<evidence type="ECO:0000259" key="2">
    <source>
        <dbReference type="Pfam" id="PF14925"/>
    </source>
</evidence>
<feature type="compositionally biased region" description="Acidic residues" evidence="1">
    <location>
        <begin position="349"/>
        <end position="362"/>
    </location>
</feature>
<feature type="compositionally biased region" description="Basic and acidic residues" evidence="1">
    <location>
        <begin position="216"/>
        <end position="229"/>
    </location>
</feature>
<dbReference type="GO" id="GO:0097431">
    <property type="term" value="C:mitotic spindle pole"/>
    <property type="evidence" value="ECO:0007669"/>
    <property type="project" value="TreeGrafter"/>
</dbReference>
<accession>A0A210QQ13</accession>
<dbReference type="AlphaFoldDB" id="A0A210QQ13"/>
<dbReference type="EMBL" id="NEDP02002425">
    <property type="protein sequence ID" value="OWF50823.1"/>
    <property type="molecule type" value="Genomic_DNA"/>
</dbReference>
<feature type="compositionally biased region" description="Basic and acidic residues" evidence="1">
    <location>
        <begin position="365"/>
        <end position="386"/>
    </location>
</feature>
<dbReference type="GO" id="GO:0051256">
    <property type="term" value="P:mitotic spindle midzone assembly"/>
    <property type="evidence" value="ECO:0007669"/>
    <property type="project" value="TreeGrafter"/>
</dbReference>
<name>A0A210QQ13_MIZYE</name>
<dbReference type="PANTHER" id="PTHR21831">
    <property type="entry name" value="MICROTUBULE-ASSOCIATED PROTEIN 10"/>
    <property type="match status" value="1"/>
</dbReference>
<comment type="caution">
    <text evidence="3">The sequence shown here is derived from an EMBL/GenBank/DDBJ whole genome shotgun (WGS) entry which is preliminary data.</text>
</comment>
<dbReference type="PANTHER" id="PTHR21831:SF2">
    <property type="entry name" value="MICROTUBULE-ASSOCIATED PROTEIN 10"/>
    <property type="match status" value="1"/>
</dbReference>
<feature type="compositionally biased region" description="Low complexity" evidence="1">
    <location>
        <begin position="454"/>
        <end position="482"/>
    </location>
</feature>
<feature type="region of interest" description="Disordered" evidence="1">
    <location>
        <begin position="608"/>
        <end position="863"/>
    </location>
</feature>
<evidence type="ECO:0000256" key="1">
    <source>
        <dbReference type="SAM" id="MobiDB-lite"/>
    </source>
</evidence>
<feature type="region of interest" description="Disordered" evidence="1">
    <location>
        <begin position="559"/>
        <end position="578"/>
    </location>
</feature>
<dbReference type="GO" id="GO:1990023">
    <property type="term" value="C:mitotic spindle midzone"/>
    <property type="evidence" value="ECO:0007669"/>
    <property type="project" value="TreeGrafter"/>
</dbReference>
<feature type="region of interest" description="Disordered" evidence="1">
    <location>
        <begin position="196"/>
        <end position="229"/>
    </location>
</feature>
<feature type="compositionally biased region" description="Basic residues" evidence="1">
    <location>
        <begin position="500"/>
        <end position="509"/>
    </location>
</feature>
<feature type="compositionally biased region" description="Basic residues" evidence="1">
    <location>
        <begin position="622"/>
        <end position="636"/>
    </location>
</feature>
<dbReference type="GO" id="GO:0030496">
    <property type="term" value="C:midbody"/>
    <property type="evidence" value="ECO:0007669"/>
    <property type="project" value="TreeGrafter"/>
</dbReference>
<dbReference type="Pfam" id="PF14925">
    <property type="entry name" value="HPHLAWLY"/>
    <property type="match status" value="1"/>
</dbReference>
<feature type="compositionally biased region" description="Basic and acidic residues" evidence="1">
    <location>
        <begin position="655"/>
        <end position="679"/>
    </location>
</feature>
<feature type="compositionally biased region" description="Basic and acidic residues" evidence="1">
    <location>
        <begin position="923"/>
        <end position="937"/>
    </location>
</feature>
<feature type="domain" description="Microtubule-associated protein 10 C-terminal" evidence="2">
    <location>
        <begin position="318"/>
        <end position="577"/>
    </location>
</feature>
<dbReference type="Proteomes" id="UP000242188">
    <property type="component" value="Unassembled WGS sequence"/>
</dbReference>
<evidence type="ECO:0000313" key="4">
    <source>
        <dbReference type="Proteomes" id="UP000242188"/>
    </source>
</evidence>
<protein>
    <submittedName>
        <fullName evidence="3">Microtubule-associated protein 10</fullName>
    </submittedName>
</protein>
<keyword evidence="4" id="KW-1185">Reference proteome</keyword>